<accession>G7KCA2</accession>
<name>G7KCA2_MEDTR</name>
<reference evidence="3" key="3">
    <citation type="submission" date="2015-04" db="UniProtKB">
        <authorList>
            <consortium name="EnsemblPlants"/>
        </authorList>
    </citation>
    <scope>IDENTIFICATION</scope>
    <source>
        <strain evidence="3">cv. Jemalong A17</strain>
    </source>
</reference>
<reference evidence="2 4" key="1">
    <citation type="journal article" date="2011" name="Nature">
        <title>The Medicago genome provides insight into the evolution of rhizobial symbioses.</title>
        <authorList>
            <person name="Young N.D."/>
            <person name="Debelle F."/>
            <person name="Oldroyd G.E."/>
            <person name="Geurts R."/>
            <person name="Cannon S.B."/>
            <person name="Udvardi M.K."/>
            <person name="Benedito V.A."/>
            <person name="Mayer K.F."/>
            <person name="Gouzy J."/>
            <person name="Schoof H."/>
            <person name="Van de Peer Y."/>
            <person name="Proost S."/>
            <person name="Cook D.R."/>
            <person name="Meyers B.C."/>
            <person name="Spannagl M."/>
            <person name="Cheung F."/>
            <person name="De Mita S."/>
            <person name="Krishnakumar V."/>
            <person name="Gundlach H."/>
            <person name="Zhou S."/>
            <person name="Mudge J."/>
            <person name="Bharti A.K."/>
            <person name="Murray J.D."/>
            <person name="Naoumkina M.A."/>
            <person name="Rosen B."/>
            <person name="Silverstein K.A."/>
            <person name="Tang H."/>
            <person name="Rombauts S."/>
            <person name="Zhao P.X."/>
            <person name="Zhou P."/>
            <person name="Barbe V."/>
            <person name="Bardou P."/>
            <person name="Bechner M."/>
            <person name="Bellec A."/>
            <person name="Berger A."/>
            <person name="Berges H."/>
            <person name="Bidwell S."/>
            <person name="Bisseling T."/>
            <person name="Choisne N."/>
            <person name="Couloux A."/>
            <person name="Denny R."/>
            <person name="Deshpande S."/>
            <person name="Dai X."/>
            <person name="Doyle J.J."/>
            <person name="Dudez A.M."/>
            <person name="Farmer A.D."/>
            <person name="Fouteau S."/>
            <person name="Franken C."/>
            <person name="Gibelin C."/>
            <person name="Gish J."/>
            <person name="Goldstein S."/>
            <person name="Gonzalez A.J."/>
            <person name="Green P.J."/>
            <person name="Hallab A."/>
            <person name="Hartog M."/>
            <person name="Hua A."/>
            <person name="Humphray S.J."/>
            <person name="Jeong D.H."/>
            <person name="Jing Y."/>
            <person name="Jocker A."/>
            <person name="Kenton S.M."/>
            <person name="Kim D.J."/>
            <person name="Klee K."/>
            <person name="Lai H."/>
            <person name="Lang C."/>
            <person name="Lin S."/>
            <person name="Macmil S.L."/>
            <person name="Magdelenat G."/>
            <person name="Matthews L."/>
            <person name="McCorrison J."/>
            <person name="Monaghan E.L."/>
            <person name="Mun J.H."/>
            <person name="Najar F.Z."/>
            <person name="Nicholson C."/>
            <person name="Noirot C."/>
            <person name="O'Bleness M."/>
            <person name="Paule C.R."/>
            <person name="Poulain J."/>
            <person name="Prion F."/>
            <person name="Qin B."/>
            <person name="Qu C."/>
            <person name="Retzel E.F."/>
            <person name="Riddle C."/>
            <person name="Sallet E."/>
            <person name="Samain S."/>
            <person name="Samson N."/>
            <person name="Sanders I."/>
            <person name="Saurat O."/>
            <person name="Scarpelli C."/>
            <person name="Schiex T."/>
            <person name="Segurens B."/>
            <person name="Severin A.J."/>
            <person name="Sherrier D.J."/>
            <person name="Shi R."/>
            <person name="Sims S."/>
            <person name="Singer S.R."/>
            <person name="Sinharoy S."/>
            <person name="Sterck L."/>
            <person name="Viollet A."/>
            <person name="Wang B.B."/>
            <person name="Wang K."/>
            <person name="Wang M."/>
            <person name="Wang X."/>
            <person name="Warfsmann J."/>
            <person name="Weissenbach J."/>
            <person name="White D.D."/>
            <person name="White J.D."/>
            <person name="Wiley G.B."/>
            <person name="Wincker P."/>
            <person name="Xing Y."/>
            <person name="Yang L."/>
            <person name="Yao Z."/>
            <person name="Ying F."/>
            <person name="Zhai J."/>
            <person name="Zhou L."/>
            <person name="Zuber A."/>
            <person name="Denarie J."/>
            <person name="Dixon R.A."/>
            <person name="May G.D."/>
            <person name="Schwartz D.C."/>
            <person name="Rogers J."/>
            <person name="Quetier F."/>
            <person name="Town C.D."/>
            <person name="Roe B.A."/>
        </authorList>
    </citation>
    <scope>NUCLEOTIDE SEQUENCE [LARGE SCALE GENOMIC DNA]</scope>
    <source>
        <strain evidence="2">A17</strain>
        <strain evidence="3 4">cv. Jemalong A17</strain>
    </source>
</reference>
<proteinExistence type="predicted"/>
<evidence type="ECO:0000313" key="4">
    <source>
        <dbReference type="Proteomes" id="UP000002051"/>
    </source>
</evidence>
<keyword evidence="4" id="KW-1185">Reference proteome</keyword>
<evidence type="ECO:0000313" key="2">
    <source>
        <dbReference type="EMBL" id="AES95747.1"/>
    </source>
</evidence>
<dbReference type="AlphaFoldDB" id="G7KCA2"/>
<dbReference type="EMBL" id="CM001221">
    <property type="protein sequence ID" value="AES95747.1"/>
    <property type="molecule type" value="Genomic_DNA"/>
</dbReference>
<protein>
    <submittedName>
        <fullName evidence="2 3">Uncharacterized protein</fullName>
    </submittedName>
</protein>
<evidence type="ECO:0000313" key="3">
    <source>
        <dbReference type="EnsemblPlants" id="AES95747"/>
    </source>
</evidence>
<dbReference type="HOGENOM" id="CLU_2018633_0_0_1"/>
<sequence>MSLLVLEVLKVQNCKAVPFFFQIQVSCSHWFRCTLVSYKSNTVAMNFTRFPFIKCQLINTESHSLSCQLRIKQKKLQHSSMTLQFEARALHLWQKATSADRRDSKEEEEKKLGFTPKKMKIQG</sequence>
<feature type="compositionally biased region" description="Basic and acidic residues" evidence="1">
    <location>
        <begin position="98"/>
        <end position="112"/>
    </location>
</feature>
<dbReference type="EnsemblPlants" id="AES95747">
    <property type="protein sequence ID" value="AES95747"/>
    <property type="gene ID" value="MTR_5g029060"/>
</dbReference>
<reference evidence="2 4" key="2">
    <citation type="journal article" date="2014" name="BMC Genomics">
        <title>An improved genome release (version Mt4.0) for the model legume Medicago truncatula.</title>
        <authorList>
            <person name="Tang H."/>
            <person name="Krishnakumar V."/>
            <person name="Bidwell S."/>
            <person name="Rosen B."/>
            <person name="Chan A."/>
            <person name="Zhou S."/>
            <person name="Gentzbittel L."/>
            <person name="Childs K.L."/>
            <person name="Yandell M."/>
            <person name="Gundlach H."/>
            <person name="Mayer K.F."/>
            <person name="Schwartz D.C."/>
            <person name="Town C.D."/>
        </authorList>
    </citation>
    <scope>GENOME REANNOTATION</scope>
    <source>
        <strain evidence="3 4">cv. Jemalong A17</strain>
    </source>
</reference>
<evidence type="ECO:0000256" key="1">
    <source>
        <dbReference type="SAM" id="MobiDB-lite"/>
    </source>
</evidence>
<organism evidence="2 4">
    <name type="scientific">Medicago truncatula</name>
    <name type="common">Barrel medic</name>
    <name type="synonym">Medicago tribuloides</name>
    <dbReference type="NCBI Taxonomy" id="3880"/>
    <lineage>
        <taxon>Eukaryota</taxon>
        <taxon>Viridiplantae</taxon>
        <taxon>Streptophyta</taxon>
        <taxon>Embryophyta</taxon>
        <taxon>Tracheophyta</taxon>
        <taxon>Spermatophyta</taxon>
        <taxon>Magnoliopsida</taxon>
        <taxon>eudicotyledons</taxon>
        <taxon>Gunneridae</taxon>
        <taxon>Pentapetalae</taxon>
        <taxon>rosids</taxon>
        <taxon>fabids</taxon>
        <taxon>Fabales</taxon>
        <taxon>Fabaceae</taxon>
        <taxon>Papilionoideae</taxon>
        <taxon>50 kb inversion clade</taxon>
        <taxon>NPAAA clade</taxon>
        <taxon>Hologalegina</taxon>
        <taxon>IRL clade</taxon>
        <taxon>Trifolieae</taxon>
        <taxon>Medicago</taxon>
    </lineage>
</organism>
<dbReference type="PaxDb" id="3880-AES95747"/>
<dbReference type="Proteomes" id="UP000002051">
    <property type="component" value="Chromosome 5"/>
</dbReference>
<feature type="region of interest" description="Disordered" evidence="1">
    <location>
        <begin position="96"/>
        <end position="123"/>
    </location>
</feature>
<gene>
    <name evidence="2" type="ordered locus">MTR_5g029060</name>
</gene>